<evidence type="ECO:0000313" key="5">
    <source>
        <dbReference type="Proteomes" id="UP001310386"/>
    </source>
</evidence>
<dbReference type="PANTHER" id="PTHR33643:SF1">
    <property type="entry name" value="UREASE ACCESSORY PROTEIN D"/>
    <property type="match status" value="1"/>
</dbReference>
<evidence type="ECO:0000256" key="2">
    <source>
        <dbReference type="ARBA" id="ARBA00023186"/>
    </source>
</evidence>
<protein>
    <recommendedName>
        <fullName evidence="3">Urease accessory protein UreD</fullName>
    </recommendedName>
</protein>
<comment type="subcellular location">
    <subcellularLocation>
        <location evidence="3">Cytoplasm</location>
    </subcellularLocation>
</comment>
<evidence type="ECO:0000313" key="4">
    <source>
        <dbReference type="EMBL" id="MEB3103367.1"/>
    </source>
</evidence>
<dbReference type="InterPro" id="IPR002669">
    <property type="entry name" value="UreD"/>
</dbReference>
<dbReference type="RefSeq" id="WP_371755494.1">
    <property type="nucleotide sequence ID" value="NZ_JAYJLD010000034.1"/>
</dbReference>
<name>A0ABU5ZNB2_9BACL</name>
<dbReference type="PANTHER" id="PTHR33643">
    <property type="entry name" value="UREASE ACCESSORY PROTEIN D"/>
    <property type="match status" value="1"/>
</dbReference>
<evidence type="ECO:0000256" key="3">
    <source>
        <dbReference type="HAMAP-Rule" id="MF_01384"/>
    </source>
</evidence>
<evidence type="ECO:0000256" key="1">
    <source>
        <dbReference type="ARBA" id="ARBA00007177"/>
    </source>
</evidence>
<dbReference type="Proteomes" id="UP001310386">
    <property type="component" value="Unassembled WGS sequence"/>
</dbReference>
<comment type="subunit">
    <text evidence="3">UreD, UreF and UreG form a complex that acts as a GTP-hydrolysis-dependent molecular chaperone, activating the urease apoprotein by helping to assemble the nickel containing metallocenter of UreC. The UreE protein probably delivers the nickel.</text>
</comment>
<keyword evidence="2 3" id="KW-0143">Chaperone</keyword>
<organism evidence="4 5">
    <name type="scientific">Ferviditalea candida</name>
    <dbReference type="NCBI Taxonomy" id="3108399"/>
    <lineage>
        <taxon>Bacteria</taxon>
        <taxon>Bacillati</taxon>
        <taxon>Bacillota</taxon>
        <taxon>Bacilli</taxon>
        <taxon>Bacillales</taxon>
        <taxon>Paenibacillaceae</taxon>
        <taxon>Ferviditalea</taxon>
    </lineage>
</organism>
<comment type="similarity">
    <text evidence="1 3">Belongs to the UreD family.</text>
</comment>
<dbReference type="HAMAP" id="MF_01384">
    <property type="entry name" value="UreD"/>
    <property type="match status" value="1"/>
</dbReference>
<proteinExistence type="inferred from homology"/>
<keyword evidence="3" id="KW-0963">Cytoplasm</keyword>
<comment type="function">
    <text evidence="3">Required for maturation of urease via the functional incorporation of the urease nickel metallocenter.</text>
</comment>
<reference evidence="4" key="1">
    <citation type="submission" date="2023-12" db="EMBL/GenBank/DDBJ databases">
        <title>Fervidustalea candida gen. nov., sp. nov., a novel member of the family Paenibacillaceae isolated from a geothermal area.</title>
        <authorList>
            <person name="Li W.-J."/>
            <person name="Jiao J.-Y."/>
            <person name="Chen Y."/>
        </authorList>
    </citation>
    <scope>NUCLEOTIDE SEQUENCE</scope>
    <source>
        <strain evidence="4">SYSU GA230002</strain>
    </source>
</reference>
<keyword evidence="5" id="KW-1185">Reference proteome</keyword>
<gene>
    <name evidence="3" type="primary">ureD</name>
    <name evidence="4" type="ORF">VF724_17170</name>
</gene>
<comment type="caution">
    <text evidence="4">The sequence shown here is derived from an EMBL/GenBank/DDBJ whole genome shotgun (WGS) entry which is preliminary data.</text>
</comment>
<accession>A0ABU5ZNB2</accession>
<dbReference type="Pfam" id="PF01774">
    <property type="entry name" value="UreD"/>
    <property type="match status" value="1"/>
</dbReference>
<dbReference type="EMBL" id="JAYJLD010000034">
    <property type="protein sequence ID" value="MEB3103367.1"/>
    <property type="molecule type" value="Genomic_DNA"/>
</dbReference>
<sequence length="243" mass="28518">MKISKTHRIEDSDQLYVCIMDASPGMLEGDHYQIEMKLEPESKVFLTNQASTKLHPARHEGALLNQTFYVDERSLLEYFPEPIVPFASSKTEMNTVFHLGPQAVLFYADIITPGRLHRDEKFLYQSLRMNTEIYREGRLAVWDHFYLEPMIHRYHSTGAFEEYTHLGTFWLCSEHDGEHLLKRIRELFPAHSKVLMGTSLTAERDIHVRMLGHSVWELQSAIREIWKLSRLHLLNSQPLLIRK</sequence>
<keyword evidence="3" id="KW-0996">Nickel insertion</keyword>